<reference evidence="1 2" key="1">
    <citation type="journal article" date="2024" name="Science">
        <title>Giant polyketide synthase enzymes in the biosynthesis of giant marine polyether toxins.</title>
        <authorList>
            <person name="Fallon T.R."/>
            <person name="Shende V.V."/>
            <person name="Wierzbicki I.H."/>
            <person name="Pendleton A.L."/>
            <person name="Watervoot N.F."/>
            <person name="Auber R.P."/>
            <person name="Gonzalez D.J."/>
            <person name="Wisecaver J.H."/>
            <person name="Moore B.S."/>
        </authorList>
    </citation>
    <scope>NUCLEOTIDE SEQUENCE [LARGE SCALE GENOMIC DNA]</scope>
    <source>
        <strain evidence="1 2">12B1</strain>
    </source>
</reference>
<protein>
    <submittedName>
        <fullName evidence="1">Uncharacterized protein</fullName>
    </submittedName>
</protein>
<evidence type="ECO:0000313" key="2">
    <source>
        <dbReference type="Proteomes" id="UP001515480"/>
    </source>
</evidence>
<organism evidence="1 2">
    <name type="scientific">Prymnesium parvum</name>
    <name type="common">Toxic golden alga</name>
    <dbReference type="NCBI Taxonomy" id="97485"/>
    <lineage>
        <taxon>Eukaryota</taxon>
        <taxon>Haptista</taxon>
        <taxon>Haptophyta</taxon>
        <taxon>Prymnesiophyceae</taxon>
        <taxon>Prymnesiales</taxon>
        <taxon>Prymnesiaceae</taxon>
        <taxon>Prymnesium</taxon>
    </lineage>
</organism>
<accession>A0AB34JY46</accession>
<name>A0AB34JY46_PRYPA</name>
<gene>
    <name evidence="1" type="ORF">AB1Y20_015343</name>
</gene>
<sequence>MDADISLSPHLPAPAPRRMRAARRCLALPRRCPPRRRTVAPLSYVDHLTARARDRAGDVIVLPPSSPLISCSLLAAPAVRRGAIAGARTPDGQPRALRARFISLRRSGRCVCC</sequence>
<dbReference type="Proteomes" id="UP001515480">
    <property type="component" value="Unassembled WGS sequence"/>
</dbReference>
<dbReference type="AlphaFoldDB" id="A0AB34JY46"/>
<evidence type="ECO:0000313" key="1">
    <source>
        <dbReference type="EMBL" id="KAL1526639.1"/>
    </source>
</evidence>
<proteinExistence type="predicted"/>
<dbReference type="EMBL" id="JBGBPQ010000003">
    <property type="protein sequence ID" value="KAL1526639.1"/>
    <property type="molecule type" value="Genomic_DNA"/>
</dbReference>
<keyword evidence="2" id="KW-1185">Reference proteome</keyword>
<comment type="caution">
    <text evidence="1">The sequence shown here is derived from an EMBL/GenBank/DDBJ whole genome shotgun (WGS) entry which is preliminary data.</text>
</comment>